<protein>
    <recommendedName>
        <fullName evidence="4 15">NADH-ubiquinone oxidoreductase chain 6</fullName>
        <ecNumber evidence="3 15">7.1.1.2</ecNumber>
    </recommendedName>
</protein>
<feature type="transmembrane region" description="Helical" evidence="15">
    <location>
        <begin position="82"/>
        <end position="104"/>
    </location>
</feature>
<organism evidence="16">
    <name type="scientific">Asymmetron lucayanum</name>
    <dbReference type="NCBI Taxonomy" id="223987"/>
    <lineage>
        <taxon>Eukaryota</taxon>
        <taxon>Metazoa</taxon>
        <taxon>Chordata</taxon>
        <taxon>Cephalochordata</taxon>
        <taxon>Leptocardii</taxon>
        <taxon>Amphioxiformes</taxon>
        <taxon>Branchiostomatidae</taxon>
        <taxon>Asymmetron</taxon>
    </lineage>
</organism>
<dbReference type="Pfam" id="PF00499">
    <property type="entry name" value="Oxidored_q3"/>
    <property type="match status" value="1"/>
</dbReference>
<evidence type="ECO:0000256" key="12">
    <source>
        <dbReference type="ARBA" id="ARBA00023128"/>
    </source>
</evidence>
<keyword evidence="13 15" id="KW-0472">Membrane</keyword>
<comment type="subcellular location">
    <subcellularLocation>
        <location evidence="1 15">Mitochondrion membrane</location>
        <topology evidence="1 15">Multi-pass membrane protein</topology>
    </subcellularLocation>
</comment>
<geneLocation type="mitochondrion" evidence="16"/>
<comment type="function">
    <text evidence="15">Core subunit of the mitochondrial membrane respiratory chain NADH dehydrogenase (Complex I) which catalyzes electron transfer from NADH through the respiratory chain, using ubiquinone as an electron acceptor. Essential for the catalytic activity and assembly of complex I.</text>
</comment>
<keyword evidence="12 15" id="KW-0496">Mitochondrion</keyword>
<keyword evidence="7 15" id="KW-0812">Transmembrane</keyword>
<evidence type="ECO:0000256" key="11">
    <source>
        <dbReference type="ARBA" id="ARBA00023027"/>
    </source>
</evidence>
<evidence type="ECO:0000256" key="14">
    <source>
        <dbReference type="ARBA" id="ARBA00049551"/>
    </source>
</evidence>
<dbReference type="EC" id="7.1.1.2" evidence="3 15"/>
<keyword evidence="10 15" id="KW-1133">Transmembrane helix</keyword>
<dbReference type="PANTHER" id="PTHR11435:SF1">
    <property type="entry name" value="NADH-UBIQUINONE OXIDOREDUCTASE CHAIN 6"/>
    <property type="match status" value="1"/>
</dbReference>
<evidence type="ECO:0000256" key="2">
    <source>
        <dbReference type="ARBA" id="ARBA00005698"/>
    </source>
</evidence>
<evidence type="ECO:0000256" key="10">
    <source>
        <dbReference type="ARBA" id="ARBA00022989"/>
    </source>
</evidence>
<sequence length="167" mass="18806">MIQALFNFTILLAAMMVIRAKSPYFSALAMALLALLLSVTMFQMNLIFPAMILMLIYLGGMLVVFAYSTAYSADLIPLPMNMTLTLLIATFGTGLLATASSPFVENLCETSSWATFVIDYNYLLFDLYERGYLAFTLAIIVLTILLFSILEIVSQRQMTMKWFYLPH</sequence>
<accession>A0A182C2Q2</accession>
<feature type="transmembrane region" description="Helical" evidence="15">
    <location>
        <begin position="24"/>
        <end position="44"/>
    </location>
</feature>
<keyword evidence="8 15" id="KW-1278">Translocase</keyword>
<evidence type="ECO:0000256" key="6">
    <source>
        <dbReference type="ARBA" id="ARBA00022660"/>
    </source>
</evidence>
<keyword evidence="15" id="KW-0830">Ubiquinone</keyword>
<keyword evidence="5 15" id="KW-0813">Transport</keyword>
<name>A0A182C2Q2_9BRAN</name>
<feature type="transmembrane region" description="Helical" evidence="15">
    <location>
        <begin position="132"/>
        <end position="153"/>
    </location>
</feature>
<dbReference type="GO" id="GO:0008137">
    <property type="term" value="F:NADH dehydrogenase (ubiquinone) activity"/>
    <property type="evidence" value="ECO:0007669"/>
    <property type="project" value="UniProtKB-UniRule"/>
</dbReference>
<evidence type="ECO:0000313" key="16">
    <source>
        <dbReference type="EMBL" id="BAV13752.1"/>
    </source>
</evidence>
<dbReference type="AlphaFoldDB" id="A0A182C2Q2"/>
<evidence type="ECO:0000256" key="3">
    <source>
        <dbReference type="ARBA" id="ARBA00012944"/>
    </source>
</evidence>
<comment type="similarity">
    <text evidence="2 15">Belongs to the complex I subunit 6 family.</text>
</comment>
<dbReference type="EMBL" id="AP015022">
    <property type="protein sequence ID" value="BAV13752.1"/>
    <property type="molecule type" value="Genomic_DNA"/>
</dbReference>
<dbReference type="InterPro" id="IPR001457">
    <property type="entry name" value="NADH_UbQ/plastoQ_OxRdtase_su6"/>
</dbReference>
<keyword evidence="9 15" id="KW-0249">Electron transport</keyword>
<gene>
    <name evidence="16" type="primary">ND6</name>
</gene>
<proteinExistence type="inferred from homology"/>
<dbReference type="GO" id="GO:0031966">
    <property type="term" value="C:mitochondrial membrane"/>
    <property type="evidence" value="ECO:0007669"/>
    <property type="project" value="UniProtKB-SubCell"/>
</dbReference>
<comment type="catalytic activity">
    <reaction evidence="14 15">
        <text>a ubiquinone + NADH + 5 H(+)(in) = a ubiquinol + NAD(+) + 4 H(+)(out)</text>
        <dbReference type="Rhea" id="RHEA:29091"/>
        <dbReference type="Rhea" id="RHEA-COMP:9565"/>
        <dbReference type="Rhea" id="RHEA-COMP:9566"/>
        <dbReference type="ChEBI" id="CHEBI:15378"/>
        <dbReference type="ChEBI" id="CHEBI:16389"/>
        <dbReference type="ChEBI" id="CHEBI:17976"/>
        <dbReference type="ChEBI" id="CHEBI:57540"/>
        <dbReference type="ChEBI" id="CHEBI:57945"/>
        <dbReference type="EC" id="7.1.1.2"/>
    </reaction>
</comment>
<feature type="transmembrane region" description="Helical" evidence="15">
    <location>
        <begin position="50"/>
        <end position="70"/>
    </location>
</feature>
<reference evidence="16" key="1">
    <citation type="submission" date="2015-10" db="EMBL/GenBank/DDBJ databases">
        <title>Evolutionary history of the amphioxus lineage based on mitogenomic.</title>
        <authorList>
            <person name="Igawa T."/>
            <person name="Li K.-L."/>
            <person name="Yong L.W."/>
            <person name="Hs A."/>
            <person name="Suzuki D."/>
            <person name="Morov A.R."/>
            <person name="Wang Y."/>
            <person name="Nozawa M."/>
            <person name="Lin C.-Y."/>
            <person name="Yu J.S."/>
            <person name="Henmi Y."/>
            <person name="Yasui K."/>
        </authorList>
    </citation>
    <scope>NUCLEOTIDE SEQUENCE</scope>
    <source>
        <strain evidence="16">Al-6</strain>
    </source>
</reference>
<keyword evidence="6 15" id="KW-0679">Respiratory chain</keyword>
<evidence type="ECO:0000256" key="9">
    <source>
        <dbReference type="ARBA" id="ARBA00022982"/>
    </source>
</evidence>
<evidence type="ECO:0000256" key="15">
    <source>
        <dbReference type="RuleBase" id="RU004430"/>
    </source>
</evidence>
<evidence type="ECO:0000256" key="13">
    <source>
        <dbReference type="ARBA" id="ARBA00023136"/>
    </source>
</evidence>
<evidence type="ECO:0000256" key="4">
    <source>
        <dbReference type="ARBA" id="ARBA00021095"/>
    </source>
</evidence>
<keyword evidence="11 15" id="KW-0520">NAD</keyword>
<evidence type="ECO:0000256" key="1">
    <source>
        <dbReference type="ARBA" id="ARBA00004225"/>
    </source>
</evidence>
<dbReference type="PANTHER" id="PTHR11435">
    <property type="entry name" value="NADH UBIQUINONE OXIDOREDUCTASE SUBUNIT ND6"/>
    <property type="match status" value="1"/>
</dbReference>
<evidence type="ECO:0000256" key="7">
    <source>
        <dbReference type="ARBA" id="ARBA00022692"/>
    </source>
</evidence>
<evidence type="ECO:0000256" key="8">
    <source>
        <dbReference type="ARBA" id="ARBA00022967"/>
    </source>
</evidence>
<evidence type="ECO:0000256" key="5">
    <source>
        <dbReference type="ARBA" id="ARBA00022448"/>
    </source>
</evidence>
<dbReference type="InterPro" id="IPR050269">
    <property type="entry name" value="ComplexI_Subunit6"/>
</dbReference>